<sequence>MNARAQRYTIDGPAGKLEIALEMPDPSRRGAGESAEASPAGPVGLAFVAHPHPLFHGTMDNKVAQTLARTFAQLGYVAARLNFRGVGESEGEHDRGHGEQDDLLALIEHVRAMPGHRDLPFALAGFSFGAFVASSVGATLRARDDAAQRMVLVGTPAGRWQVPDVPADTLVIHGEQDETIPLTDVFDWARPQELPVVVIPGGEHFFHGKLHILKQVIVEDWRV</sequence>
<dbReference type="PANTHER" id="PTHR42103">
    <property type="entry name" value="ALPHA/BETA-HYDROLASES SUPERFAMILY PROTEIN"/>
    <property type="match status" value="1"/>
</dbReference>
<dbReference type="InterPro" id="IPR022742">
    <property type="entry name" value="Hydrolase_4"/>
</dbReference>
<evidence type="ECO:0000313" key="3">
    <source>
        <dbReference type="Proteomes" id="UP000243719"/>
    </source>
</evidence>
<accession>A0A1H2PNS9</accession>
<dbReference type="Gene3D" id="3.40.50.1820">
    <property type="entry name" value="alpha/beta hydrolase"/>
    <property type="match status" value="1"/>
</dbReference>
<reference evidence="3" key="1">
    <citation type="submission" date="2016-09" db="EMBL/GenBank/DDBJ databases">
        <authorList>
            <person name="Varghese N."/>
            <person name="Submissions S."/>
        </authorList>
    </citation>
    <scope>NUCLEOTIDE SEQUENCE [LARGE SCALE GENOMIC DNA]</scope>
    <source>
        <strain evidence="3">JS23</strain>
    </source>
</reference>
<dbReference type="EMBL" id="FNLO01000005">
    <property type="protein sequence ID" value="SDV48358.1"/>
    <property type="molecule type" value="Genomic_DNA"/>
</dbReference>
<dbReference type="PANTHER" id="PTHR42103:SF2">
    <property type="entry name" value="AB HYDROLASE-1 DOMAIN-CONTAINING PROTEIN"/>
    <property type="match status" value="1"/>
</dbReference>
<dbReference type="Pfam" id="PF12146">
    <property type="entry name" value="Hydrolase_4"/>
    <property type="match status" value="1"/>
</dbReference>
<evidence type="ECO:0000313" key="2">
    <source>
        <dbReference type="EMBL" id="SDV48358.1"/>
    </source>
</evidence>
<dbReference type="InterPro" id="IPR029058">
    <property type="entry name" value="AB_hydrolase_fold"/>
</dbReference>
<dbReference type="Proteomes" id="UP000243719">
    <property type="component" value="Unassembled WGS sequence"/>
</dbReference>
<dbReference type="OrthoDB" id="9800435at2"/>
<protein>
    <recommendedName>
        <fullName evidence="1">Serine aminopeptidase S33 domain-containing protein</fullName>
    </recommendedName>
</protein>
<keyword evidence="3" id="KW-1185">Reference proteome</keyword>
<gene>
    <name evidence="2" type="ORF">SAMN05216551_10523</name>
</gene>
<proteinExistence type="predicted"/>
<dbReference type="SUPFAM" id="SSF53474">
    <property type="entry name" value="alpha/beta-Hydrolases"/>
    <property type="match status" value="1"/>
</dbReference>
<dbReference type="RefSeq" id="WP_091907486.1">
    <property type="nucleotide sequence ID" value="NZ_FNLO01000005.1"/>
</dbReference>
<dbReference type="STRING" id="1770053.SAMN05216551_10523"/>
<name>A0A1H2PNS9_9BURK</name>
<feature type="domain" description="Serine aminopeptidase S33" evidence="1">
    <location>
        <begin position="55"/>
        <end position="155"/>
    </location>
</feature>
<dbReference type="AlphaFoldDB" id="A0A1H2PNS9"/>
<organism evidence="2 3">
    <name type="scientific">Chitinasiproducens palmae</name>
    <dbReference type="NCBI Taxonomy" id="1770053"/>
    <lineage>
        <taxon>Bacteria</taxon>
        <taxon>Pseudomonadati</taxon>
        <taxon>Pseudomonadota</taxon>
        <taxon>Betaproteobacteria</taxon>
        <taxon>Burkholderiales</taxon>
        <taxon>Burkholderiaceae</taxon>
        <taxon>Chitinasiproducens</taxon>
    </lineage>
</organism>
<evidence type="ECO:0000259" key="1">
    <source>
        <dbReference type="Pfam" id="PF12146"/>
    </source>
</evidence>